<feature type="domain" description="Phosphoribosyltransferase" evidence="3">
    <location>
        <begin position="139"/>
        <end position="245"/>
    </location>
</feature>
<protein>
    <submittedName>
        <fullName evidence="5">Ribose-phosphate pyrophosphokinase</fullName>
        <ecNumber evidence="5">2.7.6.1</ecNumber>
    </submittedName>
</protein>
<name>A0A2R5FD69_9PROT</name>
<organism evidence="5 6">
    <name type="scientific">Novimethylophilus kurashikiensis</name>
    <dbReference type="NCBI Taxonomy" id="1825523"/>
    <lineage>
        <taxon>Bacteria</taxon>
        <taxon>Pseudomonadati</taxon>
        <taxon>Pseudomonadota</taxon>
        <taxon>Betaproteobacteria</taxon>
        <taxon>Nitrosomonadales</taxon>
        <taxon>Methylophilaceae</taxon>
        <taxon>Novimethylophilus</taxon>
    </lineage>
</organism>
<accession>A0A2R5FD69</accession>
<evidence type="ECO:0000256" key="1">
    <source>
        <dbReference type="ARBA" id="ARBA00022727"/>
    </source>
</evidence>
<dbReference type="InterPro" id="IPR029099">
    <property type="entry name" value="Pribosyltran_N"/>
</dbReference>
<gene>
    <name evidence="5" type="primary">prsA</name>
    <name evidence="5" type="ORF">NMK_2444</name>
</gene>
<evidence type="ECO:0000313" key="5">
    <source>
        <dbReference type="EMBL" id="GBG14843.1"/>
    </source>
</evidence>
<dbReference type="GO" id="GO:0005737">
    <property type="term" value="C:cytoplasm"/>
    <property type="evidence" value="ECO:0007669"/>
    <property type="project" value="TreeGrafter"/>
</dbReference>
<dbReference type="InterPro" id="IPR029057">
    <property type="entry name" value="PRTase-like"/>
</dbReference>
<proteinExistence type="inferred from homology"/>
<dbReference type="OrthoDB" id="324294at2"/>
<dbReference type="SMART" id="SM01400">
    <property type="entry name" value="Pribosyltran_N"/>
    <property type="match status" value="1"/>
</dbReference>
<evidence type="ECO:0000259" key="4">
    <source>
        <dbReference type="Pfam" id="PF13793"/>
    </source>
</evidence>
<evidence type="ECO:0000313" key="6">
    <source>
        <dbReference type="Proteomes" id="UP000245081"/>
    </source>
</evidence>
<sequence length="280" mass="30996">MLTIFALDIDGNGRAIRPELKVFAGGEAHVRIPEDVLEDAERFQGVTISALLKTSDDVMQLLLVTDALRRIIPTTTPISLEMPYVPYARQDRVCNPGESLSARVFCDLINAQNYEYVRITDPHSDVVGALLDRVVIQDASELVQRVLLTNTAVFGNGVTFLAPDAGARKRVLSIARKVGVTDVVFADKVRNTVTGEITGTSFPEVSTDKPILVIDDICDGGRTFLELAKAAQEVGDYELHLYVTHGIFSRGLSELRKHYCRIYTGYDWTDCKDPYLFVAN</sequence>
<keyword evidence="5" id="KW-0418">Kinase</keyword>
<dbReference type="GO" id="GO:0002189">
    <property type="term" value="C:ribose phosphate diphosphokinase complex"/>
    <property type="evidence" value="ECO:0007669"/>
    <property type="project" value="TreeGrafter"/>
</dbReference>
<keyword evidence="6" id="KW-1185">Reference proteome</keyword>
<dbReference type="EMBL" id="BDOQ01000010">
    <property type="protein sequence ID" value="GBG14843.1"/>
    <property type="molecule type" value="Genomic_DNA"/>
</dbReference>
<keyword evidence="5" id="KW-0808">Transferase</keyword>
<keyword evidence="1 2" id="KW-0545">Nucleotide biosynthesis</keyword>
<dbReference type="AlphaFoldDB" id="A0A2R5FD69"/>
<dbReference type="EC" id="2.7.6.1" evidence="5"/>
<dbReference type="Gene3D" id="3.40.50.2020">
    <property type="match status" value="2"/>
</dbReference>
<dbReference type="Pfam" id="PF13793">
    <property type="entry name" value="Pribosyltran_N"/>
    <property type="match status" value="1"/>
</dbReference>
<dbReference type="RefSeq" id="WP_109016027.1">
    <property type="nucleotide sequence ID" value="NZ_BDOQ01000010.1"/>
</dbReference>
<reference evidence="5 6" key="1">
    <citation type="journal article" date="2018" name="Environ. Microbiol.">
        <title>Isolation and genomic characterization of Novimethylophilus kurashikiensis gen. nov. sp. nov., a new lanthanide-dependent methylotrophic species of Methylophilaceae.</title>
        <authorList>
            <person name="Lv H."/>
            <person name="Sahin N."/>
            <person name="Tani A."/>
        </authorList>
    </citation>
    <scope>NUCLEOTIDE SEQUENCE [LARGE SCALE GENOMIC DNA]</scope>
    <source>
        <strain evidence="5 6">La2-4</strain>
    </source>
</reference>
<dbReference type="InterPro" id="IPR005946">
    <property type="entry name" value="Rib-P_diPkinase"/>
</dbReference>
<dbReference type="CDD" id="cd06223">
    <property type="entry name" value="PRTases_typeI"/>
    <property type="match status" value="1"/>
</dbReference>
<dbReference type="PANTHER" id="PTHR10210">
    <property type="entry name" value="RIBOSE-PHOSPHATE DIPHOSPHOKINASE FAMILY MEMBER"/>
    <property type="match status" value="1"/>
</dbReference>
<dbReference type="GO" id="GO:0006164">
    <property type="term" value="P:purine nucleotide biosynthetic process"/>
    <property type="evidence" value="ECO:0007669"/>
    <property type="project" value="TreeGrafter"/>
</dbReference>
<dbReference type="GO" id="GO:0006015">
    <property type="term" value="P:5-phosphoribose 1-diphosphate biosynthetic process"/>
    <property type="evidence" value="ECO:0007669"/>
    <property type="project" value="TreeGrafter"/>
</dbReference>
<feature type="domain" description="Ribose-phosphate pyrophosphokinase N-terminal" evidence="4">
    <location>
        <begin position="19"/>
        <end position="111"/>
    </location>
</feature>
<evidence type="ECO:0000256" key="2">
    <source>
        <dbReference type="RuleBase" id="RU004324"/>
    </source>
</evidence>
<dbReference type="NCBIfam" id="TIGR01251">
    <property type="entry name" value="ribP_PPkin"/>
    <property type="match status" value="1"/>
</dbReference>
<dbReference type="GO" id="GO:0016301">
    <property type="term" value="F:kinase activity"/>
    <property type="evidence" value="ECO:0007669"/>
    <property type="project" value="UniProtKB-KW"/>
</dbReference>
<comment type="caution">
    <text evidence="5">The sequence shown here is derived from an EMBL/GenBank/DDBJ whole genome shotgun (WGS) entry which is preliminary data.</text>
</comment>
<dbReference type="Proteomes" id="UP000245081">
    <property type="component" value="Unassembled WGS sequence"/>
</dbReference>
<evidence type="ECO:0000259" key="3">
    <source>
        <dbReference type="Pfam" id="PF00156"/>
    </source>
</evidence>
<comment type="similarity">
    <text evidence="2">Belongs to the ribose-phosphate pyrophosphokinase family.</text>
</comment>
<dbReference type="InterPro" id="IPR000836">
    <property type="entry name" value="PRTase_dom"/>
</dbReference>
<dbReference type="GO" id="GO:0000287">
    <property type="term" value="F:magnesium ion binding"/>
    <property type="evidence" value="ECO:0007669"/>
    <property type="project" value="InterPro"/>
</dbReference>
<dbReference type="GO" id="GO:0004749">
    <property type="term" value="F:ribose phosphate diphosphokinase activity"/>
    <property type="evidence" value="ECO:0007669"/>
    <property type="project" value="UniProtKB-EC"/>
</dbReference>
<dbReference type="Pfam" id="PF00156">
    <property type="entry name" value="Pribosyltran"/>
    <property type="match status" value="1"/>
</dbReference>
<dbReference type="PANTHER" id="PTHR10210:SF41">
    <property type="entry name" value="RIBOSE-PHOSPHATE PYROPHOSPHOKINASE 1, CHLOROPLASTIC"/>
    <property type="match status" value="1"/>
</dbReference>
<dbReference type="SUPFAM" id="SSF53271">
    <property type="entry name" value="PRTase-like"/>
    <property type="match status" value="1"/>
</dbReference>